<organism evidence="1 2">
    <name type="scientific">Candidatus Lokiarchaeum ossiferum</name>
    <dbReference type="NCBI Taxonomy" id="2951803"/>
    <lineage>
        <taxon>Archaea</taxon>
        <taxon>Promethearchaeati</taxon>
        <taxon>Promethearchaeota</taxon>
        <taxon>Promethearchaeia</taxon>
        <taxon>Promethearchaeales</taxon>
        <taxon>Promethearchaeaceae</taxon>
        <taxon>Candidatus Lokiarchaeum</taxon>
    </lineage>
</organism>
<evidence type="ECO:0000313" key="1">
    <source>
        <dbReference type="EMBL" id="UYP46052.1"/>
    </source>
</evidence>
<evidence type="ECO:0000313" key="2">
    <source>
        <dbReference type="Proteomes" id="UP001208689"/>
    </source>
</evidence>
<sequence length="158" mass="18558">MNFIEMSAPTLESINADIRKYQALTEGIGDTKILETSNKDKSKIVSDKLFFEEDCVYLYLTFNVNIKKVKCILYVTEINPDFVETMISRVGLLCTEENIENYSRDPTLIEKFWNDEFVKKYNELFKSLRRSKIKYLFKEKLKPAFSKNQFNEIVDTCG</sequence>
<reference evidence="1" key="1">
    <citation type="submission" date="2022-09" db="EMBL/GenBank/DDBJ databases">
        <title>Actin cytoskeleton and complex cell architecture in an #Asgard archaeon.</title>
        <authorList>
            <person name="Ponce Toledo R.I."/>
            <person name="Schleper C."/>
            <person name="Rodrigues Oliveira T."/>
            <person name="Wollweber F."/>
            <person name="Xu J."/>
            <person name="Rittmann S."/>
            <person name="Klingl A."/>
            <person name="Pilhofer M."/>
        </authorList>
    </citation>
    <scope>NUCLEOTIDE SEQUENCE</scope>
    <source>
        <strain evidence="1">B-35</strain>
    </source>
</reference>
<protein>
    <submittedName>
        <fullName evidence="1">Uncharacterized protein</fullName>
    </submittedName>
</protein>
<keyword evidence="2" id="KW-1185">Reference proteome</keyword>
<dbReference type="EMBL" id="CP104013">
    <property type="protein sequence ID" value="UYP46052.1"/>
    <property type="molecule type" value="Genomic_DNA"/>
</dbReference>
<name>A0ABY6HRB4_9ARCH</name>
<accession>A0ABY6HRB4</accession>
<dbReference type="Proteomes" id="UP001208689">
    <property type="component" value="Chromosome"/>
</dbReference>
<gene>
    <name evidence="1" type="ORF">NEF87_002337</name>
</gene>
<proteinExistence type="predicted"/>